<dbReference type="EMBL" id="CP097331">
    <property type="protein sequence ID" value="URF06122.1"/>
    <property type="molecule type" value="Genomic_DNA"/>
</dbReference>
<name>A0AAE9I299_9BURK</name>
<feature type="region of interest" description="Disordered" evidence="1">
    <location>
        <begin position="64"/>
        <end position="101"/>
    </location>
</feature>
<dbReference type="Proteomes" id="UP001056132">
    <property type="component" value="Chromosome 2"/>
</dbReference>
<evidence type="ECO:0000256" key="1">
    <source>
        <dbReference type="SAM" id="MobiDB-lite"/>
    </source>
</evidence>
<evidence type="ECO:0000313" key="2">
    <source>
        <dbReference type="EMBL" id="URF06122.1"/>
    </source>
</evidence>
<dbReference type="KEGG" id="ccam:M5D45_23600"/>
<sequence>MTVQTKSEAINRAIQLAAAKGYQVKEISDGYSGAEQVVYMAGRLTGSLRAEIETGIPELRYGKSERTPQYPRMRVLSPPHPSSACPFRPRAAGLHPAKSRH</sequence>
<proteinExistence type="predicted"/>
<protein>
    <submittedName>
        <fullName evidence="2">Uncharacterized protein</fullName>
    </submittedName>
</protein>
<organism evidence="2 3">
    <name type="scientific">Cupriavidus campinensis</name>
    <dbReference type="NCBI Taxonomy" id="151783"/>
    <lineage>
        <taxon>Bacteria</taxon>
        <taxon>Pseudomonadati</taxon>
        <taxon>Pseudomonadota</taxon>
        <taxon>Betaproteobacteria</taxon>
        <taxon>Burkholderiales</taxon>
        <taxon>Burkholderiaceae</taxon>
        <taxon>Cupriavidus</taxon>
    </lineage>
</organism>
<reference evidence="2" key="2">
    <citation type="submission" date="2022-05" db="EMBL/GenBank/DDBJ databases">
        <authorList>
            <person name="Kunte H.-J."/>
        </authorList>
    </citation>
    <scope>NUCLEOTIDE SEQUENCE</scope>
    <source>
        <strain evidence="2">G5</strain>
    </source>
</reference>
<gene>
    <name evidence="2" type="ORF">M5D45_23600</name>
</gene>
<dbReference type="AlphaFoldDB" id="A0AAE9I299"/>
<dbReference type="RefSeq" id="WP_250025389.1">
    <property type="nucleotide sequence ID" value="NZ_CP097331.1"/>
</dbReference>
<reference evidence="2" key="1">
    <citation type="journal article" date="2022" name="Microbiol. Resour. Announc.">
        <title>Genome Sequence of Cupriavidus campinensis Strain G5, a Member of a Bacterial Consortium Capable of Polyethylene Degradation.</title>
        <authorList>
            <person name="Schneider B."/>
            <person name="Pfeiffer F."/>
            <person name="Dyall-Smith M."/>
            <person name="Kunte H.J."/>
        </authorList>
    </citation>
    <scope>NUCLEOTIDE SEQUENCE</scope>
    <source>
        <strain evidence="2">G5</strain>
    </source>
</reference>
<accession>A0AAE9I299</accession>
<evidence type="ECO:0000313" key="3">
    <source>
        <dbReference type="Proteomes" id="UP001056132"/>
    </source>
</evidence>